<keyword evidence="3" id="KW-1185">Reference proteome</keyword>
<protein>
    <submittedName>
        <fullName evidence="2">Uncharacterized protein</fullName>
    </submittedName>
</protein>
<dbReference type="AlphaFoldDB" id="A0ABD0P8N2"/>
<dbReference type="Proteomes" id="UP001529510">
    <property type="component" value="Unassembled WGS sequence"/>
</dbReference>
<feature type="region of interest" description="Disordered" evidence="1">
    <location>
        <begin position="22"/>
        <end position="44"/>
    </location>
</feature>
<accession>A0ABD0P8N2</accession>
<comment type="caution">
    <text evidence="2">The sequence shown here is derived from an EMBL/GenBank/DDBJ whole genome shotgun (WGS) entry which is preliminary data.</text>
</comment>
<feature type="non-terminal residue" evidence="2">
    <location>
        <position position="57"/>
    </location>
</feature>
<evidence type="ECO:0000313" key="3">
    <source>
        <dbReference type="Proteomes" id="UP001529510"/>
    </source>
</evidence>
<evidence type="ECO:0000256" key="1">
    <source>
        <dbReference type="SAM" id="MobiDB-lite"/>
    </source>
</evidence>
<feature type="compositionally biased region" description="Basic and acidic residues" evidence="1">
    <location>
        <begin position="22"/>
        <end position="33"/>
    </location>
</feature>
<evidence type="ECO:0000313" key="2">
    <source>
        <dbReference type="EMBL" id="KAL0169976.1"/>
    </source>
</evidence>
<gene>
    <name evidence="2" type="ORF">M9458_034572</name>
</gene>
<feature type="non-terminal residue" evidence="2">
    <location>
        <position position="1"/>
    </location>
</feature>
<proteinExistence type="predicted"/>
<sequence length="57" mass="5995">VVDGVSVEGEDEQGRSDIEAAVSHADDVTHTNPEEELSSSCLMEDDFTNSASDLAAL</sequence>
<reference evidence="2 3" key="1">
    <citation type="submission" date="2024-05" db="EMBL/GenBank/DDBJ databases">
        <title>Genome sequencing and assembly of Indian major carp, Cirrhinus mrigala (Hamilton, 1822).</title>
        <authorList>
            <person name="Mohindra V."/>
            <person name="Chowdhury L.M."/>
            <person name="Lal K."/>
            <person name="Jena J.K."/>
        </authorList>
    </citation>
    <scope>NUCLEOTIDE SEQUENCE [LARGE SCALE GENOMIC DNA]</scope>
    <source>
        <strain evidence="2">CM1030</strain>
        <tissue evidence="2">Blood</tissue>
    </source>
</reference>
<dbReference type="EMBL" id="JAMKFB020000017">
    <property type="protein sequence ID" value="KAL0169976.1"/>
    <property type="molecule type" value="Genomic_DNA"/>
</dbReference>
<organism evidence="2 3">
    <name type="scientific">Cirrhinus mrigala</name>
    <name type="common">Mrigala</name>
    <dbReference type="NCBI Taxonomy" id="683832"/>
    <lineage>
        <taxon>Eukaryota</taxon>
        <taxon>Metazoa</taxon>
        <taxon>Chordata</taxon>
        <taxon>Craniata</taxon>
        <taxon>Vertebrata</taxon>
        <taxon>Euteleostomi</taxon>
        <taxon>Actinopterygii</taxon>
        <taxon>Neopterygii</taxon>
        <taxon>Teleostei</taxon>
        <taxon>Ostariophysi</taxon>
        <taxon>Cypriniformes</taxon>
        <taxon>Cyprinidae</taxon>
        <taxon>Labeoninae</taxon>
        <taxon>Labeonini</taxon>
        <taxon>Cirrhinus</taxon>
    </lineage>
</organism>
<name>A0ABD0P8N2_CIRMR</name>